<name>A0A9P6AB71_9AGAM</name>
<organism evidence="1 2">
    <name type="scientific">Hydnum rufescens UP504</name>
    <dbReference type="NCBI Taxonomy" id="1448309"/>
    <lineage>
        <taxon>Eukaryota</taxon>
        <taxon>Fungi</taxon>
        <taxon>Dikarya</taxon>
        <taxon>Basidiomycota</taxon>
        <taxon>Agaricomycotina</taxon>
        <taxon>Agaricomycetes</taxon>
        <taxon>Cantharellales</taxon>
        <taxon>Hydnaceae</taxon>
        <taxon>Hydnum</taxon>
    </lineage>
</organism>
<dbReference type="AlphaFoldDB" id="A0A9P6AB71"/>
<accession>A0A9P6AB71</accession>
<evidence type="ECO:0000313" key="1">
    <source>
        <dbReference type="EMBL" id="KAF9502940.1"/>
    </source>
</evidence>
<dbReference type="EMBL" id="MU129509">
    <property type="protein sequence ID" value="KAF9502940.1"/>
    <property type="molecule type" value="Genomic_DNA"/>
</dbReference>
<evidence type="ECO:0000313" key="2">
    <source>
        <dbReference type="Proteomes" id="UP000886523"/>
    </source>
</evidence>
<protein>
    <submittedName>
        <fullName evidence="1">Uncharacterized protein</fullName>
    </submittedName>
</protein>
<comment type="caution">
    <text evidence="1">The sequence shown here is derived from an EMBL/GenBank/DDBJ whole genome shotgun (WGS) entry which is preliminary data.</text>
</comment>
<reference evidence="1" key="1">
    <citation type="journal article" date="2020" name="Nat. Commun.">
        <title>Large-scale genome sequencing of mycorrhizal fungi provides insights into the early evolution of symbiotic traits.</title>
        <authorList>
            <person name="Miyauchi S."/>
            <person name="Kiss E."/>
            <person name="Kuo A."/>
            <person name="Drula E."/>
            <person name="Kohler A."/>
            <person name="Sanchez-Garcia M."/>
            <person name="Morin E."/>
            <person name="Andreopoulos B."/>
            <person name="Barry K.W."/>
            <person name="Bonito G."/>
            <person name="Buee M."/>
            <person name="Carver A."/>
            <person name="Chen C."/>
            <person name="Cichocki N."/>
            <person name="Clum A."/>
            <person name="Culley D."/>
            <person name="Crous P.W."/>
            <person name="Fauchery L."/>
            <person name="Girlanda M."/>
            <person name="Hayes R.D."/>
            <person name="Keri Z."/>
            <person name="LaButti K."/>
            <person name="Lipzen A."/>
            <person name="Lombard V."/>
            <person name="Magnuson J."/>
            <person name="Maillard F."/>
            <person name="Murat C."/>
            <person name="Nolan M."/>
            <person name="Ohm R.A."/>
            <person name="Pangilinan J."/>
            <person name="Pereira M.F."/>
            <person name="Perotto S."/>
            <person name="Peter M."/>
            <person name="Pfister S."/>
            <person name="Riley R."/>
            <person name="Sitrit Y."/>
            <person name="Stielow J.B."/>
            <person name="Szollosi G."/>
            <person name="Zifcakova L."/>
            <person name="Stursova M."/>
            <person name="Spatafora J.W."/>
            <person name="Tedersoo L."/>
            <person name="Vaario L.M."/>
            <person name="Yamada A."/>
            <person name="Yan M."/>
            <person name="Wang P."/>
            <person name="Xu J."/>
            <person name="Bruns T."/>
            <person name="Baldrian P."/>
            <person name="Vilgalys R."/>
            <person name="Dunand C."/>
            <person name="Henrissat B."/>
            <person name="Grigoriev I.V."/>
            <person name="Hibbett D."/>
            <person name="Nagy L.G."/>
            <person name="Martin F.M."/>
        </authorList>
    </citation>
    <scope>NUCLEOTIDE SEQUENCE</scope>
    <source>
        <strain evidence="1">UP504</strain>
    </source>
</reference>
<dbReference type="Proteomes" id="UP000886523">
    <property type="component" value="Unassembled WGS sequence"/>
</dbReference>
<sequence length="55" mass="6180">MSFPYGKHDSRGSGPSIVLVIFCFACAPKLAAVSTNSPLPHLLYWFNRSVKLIRW</sequence>
<proteinExistence type="predicted"/>
<gene>
    <name evidence="1" type="ORF">BS47DRAFT_941357</name>
</gene>
<keyword evidence="2" id="KW-1185">Reference proteome</keyword>